<feature type="region of interest" description="Disordered" evidence="1">
    <location>
        <begin position="72"/>
        <end position="91"/>
    </location>
</feature>
<protein>
    <submittedName>
        <fullName evidence="3">ABC transporter permease</fullName>
    </submittedName>
</protein>
<dbReference type="GeneID" id="93094210"/>
<organism evidence="3 4">
    <name type="scientific">Bifidobacterium mongoliense DSM 21395</name>
    <dbReference type="NCBI Taxonomy" id="1437603"/>
    <lineage>
        <taxon>Bacteria</taxon>
        <taxon>Bacillati</taxon>
        <taxon>Actinomycetota</taxon>
        <taxon>Actinomycetes</taxon>
        <taxon>Bifidobacteriales</taxon>
        <taxon>Bifidobacteriaceae</taxon>
        <taxon>Bifidobacterium</taxon>
    </lineage>
</organism>
<dbReference type="Proteomes" id="UP000029082">
    <property type="component" value="Unassembled WGS sequence"/>
</dbReference>
<evidence type="ECO:0000256" key="2">
    <source>
        <dbReference type="SAM" id="Phobius"/>
    </source>
</evidence>
<reference evidence="3 4" key="1">
    <citation type="submission" date="2014-03" db="EMBL/GenBank/DDBJ databases">
        <title>Genomics of Bifidobacteria.</title>
        <authorList>
            <person name="Ventura M."/>
            <person name="Milani C."/>
            <person name="Lugli G.A."/>
        </authorList>
    </citation>
    <scope>NUCLEOTIDE SEQUENCE [LARGE SCALE GENOMIC DNA]</scope>
    <source>
        <strain evidence="3 4">DSM 21395</strain>
    </source>
</reference>
<sequence length="377" mass="35898">MKNFFKGISFSQIGAGALAAVTSFLLSARIGLAGSVIGVAIGSIVSAISSQIYQNVLKASSKKIQAATPFMDSGQTGSGAPAHTGGDTGARIAGAAGEERSVGDTSVMPSVGEGIGETTAVKAAPVDGAPAVGEGNAPRVVASDGTIDPDAVVHQGVRIDEDGAAHVKAPEIDTTSPEARKRKKIALIISIVSALVAVLITALVITLATRGKGTDSVVRDWASTSVRRPAPSRTPSTDVPSTPSTTAPSSSPSAGSGSSQGSENSGNTSGDTGSTNGSGNGSGTSGGSGTTNGSGSGTDSNSKGTDSHSDTTGGGSGTSGSGQGSDSSQGSGSGSVDDGSGTGSRKSNDGTSGSGGGTGDSGSSTGQGSGASGSDGQ</sequence>
<feature type="transmembrane region" description="Helical" evidence="2">
    <location>
        <begin position="185"/>
        <end position="208"/>
    </location>
</feature>
<keyword evidence="2" id="KW-0812">Transmembrane</keyword>
<evidence type="ECO:0000313" key="4">
    <source>
        <dbReference type="Proteomes" id="UP000029082"/>
    </source>
</evidence>
<feature type="region of interest" description="Disordered" evidence="1">
    <location>
        <begin position="222"/>
        <end position="377"/>
    </location>
</feature>
<feature type="compositionally biased region" description="Gly residues" evidence="1">
    <location>
        <begin position="312"/>
        <end position="323"/>
    </location>
</feature>
<accession>A0A087BS81</accession>
<name>A0A087BS81_9BIFI</name>
<feature type="compositionally biased region" description="Low complexity" evidence="1">
    <location>
        <begin position="324"/>
        <end position="339"/>
    </location>
</feature>
<feature type="compositionally biased region" description="Gly residues" evidence="1">
    <location>
        <begin position="276"/>
        <end position="296"/>
    </location>
</feature>
<proteinExistence type="predicted"/>
<feature type="compositionally biased region" description="Gly residues" evidence="1">
    <location>
        <begin position="352"/>
        <end position="377"/>
    </location>
</feature>
<gene>
    <name evidence="3" type="ORF">BMON_1775</name>
</gene>
<evidence type="ECO:0000313" key="3">
    <source>
        <dbReference type="EMBL" id="KFI73881.1"/>
    </source>
</evidence>
<comment type="caution">
    <text evidence="3">The sequence shown here is derived from an EMBL/GenBank/DDBJ whole genome shotgun (WGS) entry which is preliminary data.</text>
</comment>
<feature type="compositionally biased region" description="Low complexity" evidence="1">
    <location>
        <begin position="231"/>
        <end position="275"/>
    </location>
</feature>
<keyword evidence="4" id="KW-1185">Reference proteome</keyword>
<dbReference type="AlphaFoldDB" id="A0A087BS81"/>
<dbReference type="eggNOG" id="ENOG5032Y91">
    <property type="taxonomic scope" value="Bacteria"/>
</dbReference>
<dbReference type="RefSeq" id="WP_033512050.1">
    <property type="nucleotide sequence ID" value="NZ_JDUO01000003.1"/>
</dbReference>
<feature type="transmembrane region" description="Helical" evidence="2">
    <location>
        <begin position="7"/>
        <end position="26"/>
    </location>
</feature>
<keyword evidence="2" id="KW-0472">Membrane</keyword>
<feature type="transmembrane region" description="Helical" evidence="2">
    <location>
        <begin position="32"/>
        <end position="53"/>
    </location>
</feature>
<dbReference type="EMBL" id="JGZE01000032">
    <property type="protein sequence ID" value="KFI73881.1"/>
    <property type="molecule type" value="Genomic_DNA"/>
</dbReference>
<evidence type="ECO:0000256" key="1">
    <source>
        <dbReference type="SAM" id="MobiDB-lite"/>
    </source>
</evidence>
<keyword evidence="2" id="KW-1133">Transmembrane helix</keyword>
<dbReference type="STRING" id="1437603.GCA_000771525_01086"/>